<dbReference type="EMBL" id="FJUX01000101">
    <property type="protein sequence ID" value="CZT08008.1"/>
    <property type="molecule type" value="Genomic_DNA"/>
</dbReference>
<comment type="similarity">
    <text evidence="2">Belongs to the acetate uptake transporter (AceTr) (TC 2.A.96) family.</text>
</comment>
<dbReference type="Proteomes" id="UP000178912">
    <property type="component" value="Unassembled WGS sequence"/>
</dbReference>
<evidence type="ECO:0000256" key="1">
    <source>
        <dbReference type="ARBA" id="ARBA00004141"/>
    </source>
</evidence>
<dbReference type="GO" id="GO:0005886">
    <property type="term" value="C:plasma membrane"/>
    <property type="evidence" value="ECO:0007669"/>
    <property type="project" value="TreeGrafter"/>
</dbReference>
<proteinExistence type="inferred from homology"/>
<evidence type="ECO:0000256" key="4">
    <source>
        <dbReference type="ARBA" id="ARBA00022989"/>
    </source>
</evidence>
<name>A0A1E1LBV9_9HELO</name>
<feature type="transmembrane region" description="Helical" evidence="6">
    <location>
        <begin position="120"/>
        <end position="143"/>
    </location>
</feature>
<accession>A0A1E1LBV9</accession>
<dbReference type="AlphaFoldDB" id="A0A1E1LBV9"/>
<evidence type="ECO:0000313" key="7">
    <source>
        <dbReference type="EMBL" id="CZT08008.1"/>
    </source>
</evidence>
<feature type="transmembrane region" description="Helical" evidence="6">
    <location>
        <begin position="90"/>
        <end position="108"/>
    </location>
</feature>
<dbReference type="Pfam" id="PF01184">
    <property type="entry name" value="Gpr1_Fun34_YaaH"/>
    <property type="match status" value="1"/>
</dbReference>
<feature type="transmembrane region" description="Helical" evidence="6">
    <location>
        <begin position="179"/>
        <end position="200"/>
    </location>
</feature>
<organism evidence="7 8">
    <name type="scientific">Rhynchosporium agropyri</name>
    <dbReference type="NCBI Taxonomy" id="914238"/>
    <lineage>
        <taxon>Eukaryota</taxon>
        <taxon>Fungi</taxon>
        <taxon>Dikarya</taxon>
        <taxon>Ascomycota</taxon>
        <taxon>Pezizomycotina</taxon>
        <taxon>Leotiomycetes</taxon>
        <taxon>Helotiales</taxon>
        <taxon>Ploettnerulaceae</taxon>
        <taxon>Rhynchosporium</taxon>
    </lineage>
</organism>
<feature type="transmembrane region" description="Helical" evidence="6">
    <location>
        <begin position="56"/>
        <end position="78"/>
    </location>
</feature>
<evidence type="ECO:0000256" key="6">
    <source>
        <dbReference type="SAM" id="Phobius"/>
    </source>
</evidence>
<evidence type="ECO:0000256" key="3">
    <source>
        <dbReference type="ARBA" id="ARBA00022692"/>
    </source>
</evidence>
<keyword evidence="5 6" id="KW-0472">Membrane</keyword>
<reference evidence="8" key="1">
    <citation type="submission" date="2016-03" db="EMBL/GenBank/DDBJ databases">
        <authorList>
            <person name="Guldener U."/>
        </authorList>
    </citation>
    <scope>NUCLEOTIDE SEQUENCE [LARGE SCALE GENOMIC DNA]</scope>
    <source>
        <strain evidence="8">04CH-RAC-A.6.1</strain>
    </source>
</reference>
<feature type="transmembrane region" description="Helical" evidence="6">
    <location>
        <begin position="155"/>
        <end position="173"/>
    </location>
</feature>
<protein>
    <submittedName>
        <fullName evidence="7">Related to Y.lipolytica GPR1 protein and Fun34p</fullName>
    </submittedName>
</protein>
<dbReference type="InterPro" id="IPR000791">
    <property type="entry name" value="Gpr1/Fun34/SatP-like"/>
</dbReference>
<evidence type="ECO:0000256" key="5">
    <source>
        <dbReference type="ARBA" id="ARBA00023136"/>
    </source>
</evidence>
<keyword evidence="4 6" id="KW-1133">Transmembrane helix</keyword>
<feature type="transmembrane region" description="Helical" evidence="6">
    <location>
        <begin position="212"/>
        <end position="232"/>
    </location>
</feature>
<keyword evidence="8" id="KW-1185">Reference proteome</keyword>
<keyword evidence="3 6" id="KW-0812">Transmembrane</keyword>
<dbReference type="PANTHER" id="PTHR31123">
    <property type="entry name" value="ACCUMULATION OF DYADS PROTEIN 2-RELATED"/>
    <property type="match status" value="1"/>
</dbReference>
<evidence type="ECO:0000256" key="2">
    <source>
        <dbReference type="ARBA" id="ARBA00005587"/>
    </source>
</evidence>
<sequence length="279" mass="29813">MASEGSVPRHIVRQSTLEEASRAYPTSILDSTGNGILTPNGKPYPFFVPSTRKSTLGSPTALAIGAFSTTLTTLSFALMEWRGLSTTNVFIGNFFFVAGIGMVISAQWELILGNSFGYTALSAFGFFYGGFGAILTPFFGVTVAYGNDTAEYNNALGFFVLMWTVLNTFFLIGSLPINLVYIGIFFFVELAFGLVSASYFARADGLTDTATALAKAAGAFAFMAGLLGYYTVAHLMCQTACQFSFPMGDTSRFFVGKNDPAKGVQEIENAKGLGTKGDE</sequence>
<gene>
    <name evidence="7" type="ORF">RAG0_13249</name>
</gene>
<dbReference type="InterPro" id="IPR051633">
    <property type="entry name" value="AceTr"/>
</dbReference>
<comment type="subcellular location">
    <subcellularLocation>
        <location evidence="1">Membrane</location>
        <topology evidence="1">Multi-pass membrane protein</topology>
    </subcellularLocation>
</comment>
<dbReference type="PANTHER" id="PTHR31123:SF7">
    <property type="entry name" value="MARVEL DOMAIN-CONTAINING PROTEIN"/>
    <property type="match status" value="1"/>
</dbReference>
<evidence type="ECO:0000313" key="8">
    <source>
        <dbReference type="Proteomes" id="UP000178912"/>
    </source>
</evidence>
<dbReference type="OrthoDB" id="3648309at2759"/>
<dbReference type="GO" id="GO:0015123">
    <property type="term" value="F:acetate transmembrane transporter activity"/>
    <property type="evidence" value="ECO:0007669"/>
    <property type="project" value="TreeGrafter"/>
</dbReference>